<dbReference type="Gene3D" id="3.30.530.20">
    <property type="match status" value="1"/>
</dbReference>
<evidence type="ECO:0000256" key="1">
    <source>
        <dbReference type="ARBA" id="ARBA00006817"/>
    </source>
</evidence>
<reference evidence="3" key="1">
    <citation type="submission" date="2020-09" db="EMBL/GenBank/DDBJ databases">
        <title>A novel bacterium of genus Paenibacillus, isolated from South China Sea.</title>
        <authorList>
            <person name="Huang H."/>
            <person name="Mo K."/>
            <person name="Hu Y."/>
        </authorList>
    </citation>
    <scope>NUCLEOTIDE SEQUENCE</scope>
    <source>
        <strain evidence="3">IB182496</strain>
    </source>
</reference>
<dbReference type="InterPro" id="IPR013538">
    <property type="entry name" value="ASHA1/2-like_C"/>
</dbReference>
<protein>
    <submittedName>
        <fullName evidence="3">SRPBCC domain-containing protein</fullName>
    </submittedName>
</protein>
<dbReference type="CDD" id="cd07814">
    <property type="entry name" value="SRPBCC_CalC_Aha1-like"/>
    <property type="match status" value="1"/>
</dbReference>
<dbReference type="InterPro" id="IPR023393">
    <property type="entry name" value="START-like_dom_sf"/>
</dbReference>
<sequence length="127" mass="13961">MHRLTKIDKVWAAVATSDGLAAWFMPNDFEPVEGHAFHLGSVPFGSSPCKVTVVDPPHRLSFRWAQSWTLTFELEAQGDTTLFTLTHSGWEAAGQTEFGEANSVVRERMNGGWTGLVEKLRGTVEAG</sequence>
<gene>
    <name evidence="3" type="ORF">IDH44_16855</name>
</gene>
<dbReference type="Pfam" id="PF08327">
    <property type="entry name" value="AHSA1"/>
    <property type="match status" value="1"/>
</dbReference>
<dbReference type="RefSeq" id="WP_190919648.1">
    <property type="nucleotide sequence ID" value="NZ_JACXIZ010000028.1"/>
</dbReference>
<organism evidence="3 4">
    <name type="scientific">Paenibacillus sabuli</name>
    <dbReference type="NCBI Taxonomy" id="2772509"/>
    <lineage>
        <taxon>Bacteria</taxon>
        <taxon>Bacillati</taxon>
        <taxon>Bacillota</taxon>
        <taxon>Bacilli</taxon>
        <taxon>Bacillales</taxon>
        <taxon>Paenibacillaceae</taxon>
        <taxon>Paenibacillus</taxon>
    </lineage>
</organism>
<name>A0A927GSL2_9BACL</name>
<dbReference type="Proteomes" id="UP000621560">
    <property type="component" value="Unassembled WGS sequence"/>
</dbReference>
<dbReference type="SUPFAM" id="SSF55961">
    <property type="entry name" value="Bet v1-like"/>
    <property type="match status" value="1"/>
</dbReference>
<dbReference type="AlphaFoldDB" id="A0A927GSL2"/>
<evidence type="ECO:0000313" key="4">
    <source>
        <dbReference type="Proteomes" id="UP000621560"/>
    </source>
</evidence>
<keyword evidence="4" id="KW-1185">Reference proteome</keyword>
<accession>A0A927GSL2</accession>
<evidence type="ECO:0000313" key="3">
    <source>
        <dbReference type="EMBL" id="MBD2846869.1"/>
    </source>
</evidence>
<feature type="domain" description="Activator of Hsp90 ATPase homologue 1/2-like C-terminal" evidence="2">
    <location>
        <begin position="6"/>
        <end position="125"/>
    </location>
</feature>
<comment type="similarity">
    <text evidence="1">Belongs to the AHA1 family.</text>
</comment>
<comment type="caution">
    <text evidence="3">The sequence shown here is derived from an EMBL/GenBank/DDBJ whole genome shotgun (WGS) entry which is preliminary data.</text>
</comment>
<proteinExistence type="inferred from homology"/>
<evidence type="ECO:0000259" key="2">
    <source>
        <dbReference type="Pfam" id="PF08327"/>
    </source>
</evidence>
<dbReference type="EMBL" id="JACXIZ010000028">
    <property type="protein sequence ID" value="MBD2846869.1"/>
    <property type="molecule type" value="Genomic_DNA"/>
</dbReference>